<evidence type="ECO:0000313" key="2">
    <source>
        <dbReference type="EMBL" id="SIR29738.1"/>
    </source>
</evidence>
<name>A0A8G2CMR9_ACIRU</name>
<proteinExistence type="predicted"/>
<dbReference type="Proteomes" id="UP000186308">
    <property type="component" value="Unassembled WGS sequence"/>
</dbReference>
<organism evidence="2 3">
    <name type="scientific">Acidiphilium rubrum</name>
    <dbReference type="NCBI Taxonomy" id="526"/>
    <lineage>
        <taxon>Bacteria</taxon>
        <taxon>Pseudomonadati</taxon>
        <taxon>Pseudomonadota</taxon>
        <taxon>Alphaproteobacteria</taxon>
        <taxon>Acetobacterales</taxon>
        <taxon>Acidocellaceae</taxon>
        <taxon>Acidiphilium</taxon>
    </lineage>
</organism>
<feature type="compositionally biased region" description="Pro residues" evidence="1">
    <location>
        <begin position="213"/>
        <end position="223"/>
    </location>
</feature>
<dbReference type="AlphaFoldDB" id="A0A8G2CMR9"/>
<gene>
    <name evidence="2" type="ORF">SAMN05421828_12338</name>
</gene>
<sequence length="431" mass="46996">MSMATIQTMNSIDAVRPEWAFEGQDRSPAGRFIWNNGVRAISSAESVAILEGDAPRSNHSVAPEPTPVSATTLSDRQAWCVALQMIRRSAHQPDRGPGRHQIAAWVGLTAEHVVAIAQAEGLTPPHDRALRHYKSARYLSHSDRALIVEKFVAATDIADIAALVSRTRPQLLGVLRRMGLPYGRNGSMRAALLAEIASSAQHSDAAVGLRWSPPVPQPQPSPISPEKTSQCPERRRKPARRRRKSPSSGRPRNSQCPSPVYSPARADRLLSSFVAQVGAALDSQSKARLQMVAETVYRAATNPDFRIVKPLRGIPTLLRECFSVLYVAGVSPEGCARITGTSRHVVARTFSNYDGVAASEFGRSNRSTWPEPLRPGFDLAQIGSSYGAQHFCIQKCITSGILFAVRRTEIASRRRSPHVVVPAHGFEGYAL</sequence>
<protein>
    <submittedName>
        <fullName evidence="2">Uncharacterized protein</fullName>
    </submittedName>
</protein>
<dbReference type="EMBL" id="FTNE01000023">
    <property type="protein sequence ID" value="SIR29738.1"/>
    <property type="molecule type" value="Genomic_DNA"/>
</dbReference>
<keyword evidence="3" id="KW-1185">Reference proteome</keyword>
<evidence type="ECO:0000313" key="3">
    <source>
        <dbReference type="Proteomes" id="UP000186308"/>
    </source>
</evidence>
<feature type="compositionally biased region" description="Basic residues" evidence="1">
    <location>
        <begin position="234"/>
        <end position="245"/>
    </location>
</feature>
<evidence type="ECO:0000256" key="1">
    <source>
        <dbReference type="SAM" id="MobiDB-lite"/>
    </source>
</evidence>
<reference evidence="2 3" key="1">
    <citation type="submission" date="2017-01" db="EMBL/GenBank/DDBJ databases">
        <authorList>
            <person name="Varghese N."/>
            <person name="Submissions S."/>
        </authorList>
    </citation>
    <scope>NUCLEOTIDE SEQUENCE [LARGE SCALE GENOMIC DNA]</scope>
    <source>
        <strain evidence="2 3">ATCC 35905</strain>
    </source>
</reference>
<comment type="caution">
    <text evidence="2">The sequence shown here is derived from an EMBL/GenBank/DDBJ whole genome shotgun (WGS) entry which is preliminary data.</text>
</comment>
<feature type="region of interest" description="Disordered" evidence="1">
    <location>
        <begin position="208"/>
        <end position="261"/>
    </location>
</feature>
<accession>A0A8G2CMR9</accession>